<keyword evidence="1" id="KW-0547">Nucleotide-binding</keyword>
<keyword evidence="4" id="KW-1185">Reference proteome</keyword>
<evidence type="ECO:0008006" key="5">
    <source>
        <dbReference type="Google" id="ProtNLM"/>
    </source>
</evidence>
<evidence type="ECO:0000256" key="2">
    <source>
        <dbReference type="ARBA" id="ARBA00023134"/>
    </source>
</evidence>
<dbReference type="Gene3D" id="2.40.30.10">
    <property type="entry name" value="Translation factors"/>
    <property type="match status" value="1"/>
</dbReference>
<dbReference type="InterPro" id="IPR009001">
    <property type="entry name" value="Transl_elong_EF1A/Init_IF2_C"/>
</dbReference>
<dbReference type="Proteomes" id="UP000075606">
    <property type="component" value="Unassembled WGS sequence"/>
</dbReference>
<evidence type="ECO:0000256" key="1">
    <source>
        <dbReference type="ARBA" id="ARBA00022741"/>
    </source>
</evidence>
<dbReference type="SUPFAM" id="SSF50465">
    <property type="entry name" value="EF-Tu/eEF-1alpha/eIF2-gamma C-terminal domain"/>
    <property type="match status" value="1"/>
</dbReference>
<dbReference type="GO" id="GO:0005525">
    <property type="term" value="F:GTP binding"/>
    <property type="evidence" value="ECO:0007669"/>
    <property type="project" value="UniProtKB-KW"/>
</dbReference>
<gene>
    <name evidence="3" type="ORF">AWW68_18635</name>
</gene>
<protein>
    <recommendedName>
        <fullName evidence="5">Translation elongation factor EFTu/EF1A C-terminal domain-containing protein</fullName>
    </recommendedName>
</protein>
<reference evidence="3 4" key="1">
    <citation type="submission" date="2016-01" db="EMBL/GenBank/DDBJ databases">
        <title>Genome sequencing of Roseivirga spongicola UST030701-084.</title>
        <authorList>
            <person name="Selvaratnam C."/>
            <person name="Thevarajoo S."/>
            <person name="Goh K.M."/>
            <person name="Ee R."/>
            <person name="Chan K.-G."/>
            <person name="Chong C.S."/>
        </authorList>
    </citation>
    <scope>NUCLEOTIDE SEQUENCE [LARGE SCALE GENOMIC DNA]</scope>
    <source>
        <strain evidence="3 4">UST030701-084</strain>
    </source>
</reference>
<proteinExistence type="predicted"/>
<comment type="caution">
    <text evidence="3">The sequence shown here is derived from an EMBL/GenBank/DDBJ whole genome shotgun (WGS) entry which is preliminary data.</text>
</comment>
<dbReference type="EMBL" id="LRPC01000033">
    <property type="protein sequence ID" value="KYG71226.1"/>
    <property type="molecule type" value="Genomic_DNA"/>
</dbReference>
<keyword evidence="2" id="KW-0342">GTP-binding</keyword>
<accession>A0A150WXS6</accession>
<organism evidence="3 4">
    <name type="scientific">Roseivirga spongicola</name>
    <dbReference type="NCBI Taxonomy" id="333140"/>
    <lineage>
        <taxon>Bacteria</taxon>
        <taxon>Pseudomonadati</taxon>
        <taxon>Bacteroidota</taxon>
        <taxon>Cytophagia</taxon>
        <taxon>Cytophagales</taxon>
        <taxon>Roseivirgaceae</taxon>
        <taxon>Roseivirga</taxon>
    </lineage>
</organism>
<evidence type="ECO:0000313" key="3">
    <source>
        <dbReference type="EMBL" id="KYG71226.1"/>
    </source>
</evidence>
<sequence length="69" mass="7385">MQTSGHQEYIGQGSVSPGETVLAKITIMSPAYFVGKLQVGMSFDFLEGSTLIGTGRIEEILNPSLISDH</sequence>
<evidence type="ECO:0000313" key="4">
    <source>
        <dbReference type="Proteomes" id="UP000075606"/>
    </source>
</evidence>
<name>A0A150WXS6_9BACT</name>
<dbReference type="AlphaFoldDB" id="A0A150WXS6"/>
<dbReference type="STRING" id="333140.AWW68_18635"/>